<dbReference type="Gene3D" id="1.20.5.1930">
    <property type="match status" value="1"/>
</dbReference>
<keyword evidence="7" id="KW-0067">ATP-binding</keyword>
<dbReference type="PANTHER" id="PTHR24421:SF10">
    <property type="entry name" value="NITRATE_NITRITE SENSOR PROTEIN NARQ"/>
    <property type="match status" value="1"/>
</dbReference>
<dbReference type="InterPro" id="IPR011712">
    <property type="entry name" value="Sig_transdc_His_kin_sub3_dim/P"/>
</dbReference>
<dbReference type="GO" id="GO:0046983">
    <property type="term" value="F:protein dimerization activity"/>
    <property type="evidence" value="ECO:0007669"/>
    <property type="project" value="InterPro"/>
</dbReference>
<evidence type="ECO:0000256" key="4">
    <source>
        <dbReference type="ARBA" id="ARBA00022679"/>
    </source>
</evidence>
<evidence type="ECO:0000256" key="7">
    <source>
        <dbReference type="ARBA" id="ARBA00022840"/>
    </source>
</evidence>
<evidence type="ECO:0000256" key="2">
    <source>
        <dbReference type="ARBA" id="ARBA00012438"/>
    </source>
</evidence>
<comment type="caution">
    <text evidence="11">The sequence shown here is derived from an EMBL/GenBank/DDBJ whole genome shotgun (WGS) entry which is preliminary data.</text>
</comment>
<evidence type="ECO:0000256" key="1">
    <source>
        <dbReference type="ARBA" id="ARBA00000085"/>
    </source>
</evidence>
<feature type="transmembrane region" description="Helical" evidence="9">
    <location>
        <begin position="101"/>
        <end position="122"/>
    </location>
</feature>
<dbReference type="InterPro" id="IPR003594">
    <property type="entry name" value="HATPase_dom"/>
</dbReference>
<dbReference type="EMBL" id="VKHS01000522">
    <property type="protein sequence ID" value="MBB0231460.1"/>
    <property type="molecule type" value="Genomic_DNA"/>
</dbReference>
<dbReference type="PANTHER" id="PTHR24421">
    <property type="entry name" value="NITRATE/NITRITE SENSOR PROTEIN NARX-RELATED"/>
    <property type="match status" value="1"/>
</dbReference>
<dbReference type="InterPro" id="IPR050482">
    <property type="entry name" value="Sensor_HK_TwoCompSys"/>
</dbReference>
<evidence type="ECO:0000256" key="8">
    <source>
        <dbReference type="ARBA" id="ARBA00023012"/>
    </source>
</evidence>
<organism evidence="11 12">
    <name type="scientific">Streptomyces calidiresistens</name>
    <dbReference type="NCBI Taxonomy" id="1485586"/>
    <lineage>
        <taxon>Bacteria</taxon>
        <taxon>Bacillati</taxon>
        <taxon>Actinomycetota</taxon>
        <taxon>Actinomycetes</taxon>
        <taxon>Kitasatosporales</taxon>
        <taxon>Streptomycetaceae</taxon>
        <taxon>Streptomyces</taxon>
    </lineage>
</organism>
<dbReference type="AlphaFoldDB" id="A0A7W3T5Q7"/>
<feature type="transmembrane region" description="Helical" evidence="9">
    <location>
        <begin position="137"/>
        <end position="158"/>
    </location>
</feature>
<keyword evidence="6 11" id="KW-0418">Kinase</keyword>
<keyword evidence="4" id="KW-0808">Transferase</keyword>
<name>A0A7W3T5Q7_9ACTN</name>
<comment type="catalytic activity">
    <reaction evidence="1">
        <text>ATP + protein L-histidine = ADP + protein N-phospho-L-histidine.</text>
        <dbReference type="EC" id="2.7.13.3"/>
    </reaction>
</comment>
<sequence length="387" mass="41359">MPITLPAVLRHDRMMQVVAVLFLLDTAVMVVGMPYAEPLWVTLLGRLLVLTGCVTLAFRERGPVPVAVVVLLLTALYYPLGEQDGALMMVLYALALHHLAVAGRLIAAGVLAGVTLLAIAYAEAVTRAHGGGNVDDMAFLLIIGWFVGVIAFGHATRVRQDYLQEARRRALAAERERDARAQQVATAERLRIARELHDVLGHNISLIHVQTAAALHRGAKRPGETAELVRALESARDISREALRELRATLGVLRQVDEAAPTAPTAGLDRLPELVDRARATGLDVRLVTEGEPVALSPGVSLAAYRIVQESLTNVTRHSGADTARVTVTHTPDLLRLTIEDNGTGDPGETTGSGIAGMTERARALGGVLTARTTGTGFRVTAELPLT</sequence>
<keyword evidence="9" id="KW-0812">Transmembrane</keyword>
<dbReference type="CDD" id="cd16917">
    <property type="entry name" value="HATPase_UhpB-NarQ-NarX-like"/>
    <property type="match status" value="1"/>
</dbReference>
<keyword evidence="8" id="KW-0902">Two-component regulatory system</keyword>
<evidence type="ECO:0000313" key="11">
    <source>
        <dbReference type="EMBL" id="MBB0231460.1"/>
    </source>
</evidence>
<evidence type="ECO:0000256" key="9">
    <source>
        <dbReference type="SAM" id="Phobius"/>
    </source>
</evidence>
<dbReference type="RefSeq" id="WP_182665855.1">
    <property type="nucleotide sequence ID" value="NZ_VKHS01000522.1"/>
</dbReference>
<reference evidence="12" key="1">
    <citation type="submission" date="2019-10" db="EMBL/GenBank/DDBJ databases">
        <title>Streptomyces sp. nov., a novel actinobacterium isolated from alkaline environment.</title>
        <authorList>
            <person name="Golinska P."/>
        </authorList>
    </citation>
    <scope>NUCLEOTIDE SEQUENCE [LARGE SCALE GENOMIC DNA]</scope>
    <source>
        <strain evidence="12">DSM 42108</strain>
    </source>
</reference>
<evidence type="ECO:0000256" key="6">
    <source>
        <dbReference type="ARBA" id="ARBA00022777"/>
    </source>
</evidence>
<feature type="domain" description="Histidine kinase/HSP90-like ATPase" evidence="10">
    <location>
        <begin position="299"/>
        <end position="386"/>
    </location>
</feature>
<keyword evidence="9" id="KW-1133">Transmembrane helix</keyword>
<accession>A0A7W3T5Q7</accession>
<evidence type="ECO:0000256" key="5">
    <source>
        <dbReference type="ARBA" id="ARBA00022741"/>
    </source>
</evidence>
<feature type="transmembrane region" description="Helical" evidence="9">
    <location>
        <begin position="39"/>
        <end position="58"/>
    </location>
</feature>
<dbReference type="GO" id="GO:0005524">
    <property type="term" value="F:ATP binding"/>
    <property type="evidence" value="ECO:0007669"/>
    <property type="project" value="UniProtKB-KW"/>
</dbReference>
<evidence type="ECO:0000256" key="3">
    <source>
        <dbReference type="ARBA" id="ARBA00022553"/>
    </source>
</evidence>
<dbReference type="InterPro" id="IPR036890">
    <property type="entry name" value="HATPase_C_sf"/>
</dbReference>
<dbReference type="EC" id="2.7.13.3" evidence="2"/>
<gene>
    <name evidence="11" type="ORF">FOE67_18600</name>
</gene>
<evidence type="ECO:0000313" key="12">
    <source>
        <dbReference type="Proteomes" id="UP000530234"/>
    </source>
</evidence>
<dbReference type="Gene3D" id="3.30.565.10">
    <property type="entry name" value="Histidine kinase-like ATPase, C-terminal domain"/>
    <property type="match status" value="1"/>
</dbReference>
<dbReference type="GO" id="GO:0016020">
    <property type="term" value="C:membrane"/>
    <property type="evidence" value="ECO:0007669"/>
    <property type="project" value="InterPro"/>
</dbReference>
<evidence type="ECO:0000259" key="10">
    <source>
        <dbReference type="SMART" id="SM00387"/>
    </source>
</evidence>
<feature type="transmembrane region" description="Helical" evidence="9">
    <location>
        <begin position="64"/>
        <end position="80"/>
    </location>
</feature>
<dbReference type="Pfam" id="PF02518">
    <property type="entry name" value="HATPase_c"/>
    <property type="match status" value="1"/>
</dbReference>
<keyword evidence="12" id="KW-1185">Reference proteome</keyword>
<protein>
    <recommendedName>
        <fullName evidence="2">histidine kinase</fullName>
        <ecNumber evidence="2">2.7.13.3</ecNumber>
    </recommendedName>
</protein>
<proteinExistence type="predicted"/>
<keyword evidence="3" id="KW-0597">Phosphoprotein</keyword>
<dbReference type="GO" id="GO:0000155">
    <property type="term" value="F:phosphorelay sensor kinase activity"/>
    <property type="evidence" value="ECO:0007669"/>
    <property type="project" value="InterPro"/>
</dbReference>
<keyword evidence="9" id="KW-0472">Membrane</keyword>
<feature type="transmembrane region" description="Helical" evidence="9">
    <location>
        <begin position="14"/>
        <end position="32"/>
    </location>
</feature>
<dbReference type="Proteomes" id="UP000530234">
    <property type="component" value="Unassembled WGS sequence"/>
</dbReference>
<dbReference type="SMART" id="SM00387">
    <property type="entry name" value="HATPase_c"/>
    <property type="match status" value="1"/>
</dbReference>
<keyword evidence="5" id="KW-0547">Nucleotide-binding</keyword>
<dbReference type="Pfam" id="PF07730">
    <property type="entry name" value="HisKA_3"/>
    <property type="match status" value="1"/>
</dbReference>
<dbReference type="SUPFAM" id="SSF55874">
    <property type="entry name" value="ATPase domain of HSP90 chaperone/DNA topoisomerase II/histidine kinase"/>
    <property type="match status" value="1"/>
</dbReference>